<evidence type="ECO:0000313" key="1">
    <source>
        <dbReference type="EMBL" id="KAJ9552706.1"/>
    </source>
</evidence>
<accession>A0AA38TES8</accession>
<protein>
    <submittedName>
        <fullName evidence="1">Uncharacterized protein</fullName>
    </submittedName>
</protein>
<name>A0AA38TES8_9ASTR</name>
<reference evidence="1" key="1">
    <citation type="submission" date="2023-03" db="EMBL/GenBank/DDBJ databases">
        <title>Chromosome-scale reference genome and RAD-based genetic map of yellow starthistle (Centaurea solstitialis) reveal putative structural variation and QTLs associated with invader traits.</title>
        <authorList>
            <person name="Reatini B."/>
            <person name="Cang F.A."/>
            <person name="Jiang Q."/>
            <person name="Mckibben M.T.W."/>
            <person name="Barker M.S."/>
            <person name="Rieseberg L.H."/>
            <person name="Dlugosch K.M."/>
        </authorList>
    </citation>
    <scope>NUCLEOTIDE SEQUENCE</scope>
    <source>
        <strain evidence="1">CAN-66</strain>
        <tissue evidence="1">Leaf</tissue>
    </source>
</reference>
<organism evidence="1 2">
    <name type="scientific">Centaurea solstitialis</name>
    <name type="common">yellow star-thistle</name>
    <dbReference type="NCBI Taxonomy" id="347529"/>
    <lineage>
        <taxon>Eukaryota</taxon>
        <taxon>Viridiplantae</taxon>
        <taxon>Streptophyta</taxon>
        <taxon>Embryophyta</taxon>
        <taxon>Tracheophyta</taxon>
        <taxon>Spermatophyta</taxon>
        <taxon>Magnoliopsida</taxon>
        <taxon>eudicotyledons</taxon>
        <taxon>Gunneridae</taxon>
        <taxon>Pentapetalae</taxon>
        <taxon>asterids</taxon>
        <taxon>campanulids</taxon>
        <taxon>Asterales</taxon>
        <taxon>Asteraceae</taxon>
        <taxon>Carduoideae</taxon>
        <taxon>Cardueae</taxon>
        <taxon>Centaureinae</taxon>
        <taxon>Centaurea</taxon>
    </lineage>
</organism>
<proteinExistence type="predicted"/>
<comment type="caution">
    <text evidence="1">The sequence shown here is derived from an EMBL/GenBank/DDBJ whole genome shotgun (WGS) entry which is preliminary data.</text>
</comment>
<gene>
    <name evidence="1" type="ORF">OSB04_016751</name>
</gene>
<evidence type="ECO:0000313" key="2">
    <source>
        <dbReference type="Proteomes" id="UP001172457"/>
    </source>
</evidence>
<keyword evidence="2" id="KW-1185">Reference proteome</keyword>
<dbReference type="AlphaFoldDB" id="A0AA38TES8"/>
<sequence length="116" mass="13310">MGCFLNTWAGDDKEAASMQAWAVGYGWQSLGHFLIVDFRESLSPRVSEWSRLAIFDLILAFFGDPKELQHFSCPVLDVMRMKRDVTRYVESCLTCLKVKAEHQKSHGKMQPLEIPM</sequence>
<dbReference type="Proteomes" id="UP001172457">
    <property type="component" value="Chromosome 4"/>
</dbReference>
<dbReference type="EMBL" id="JARYMX010000004">
    <property type="protein sequence ID" value="KAJ9552706.1"/>
    <property type="molecule type" value="Genomic_DNA"/>
</dbReference>